<sequence length="195" mass="21442">MDVDSTTLGHPLNGKMSISQSNEAKSHLNQAESEVLIVFILKMADRGFPLTLQKIVADYALQVVQENSPGIQKLGINWAHWFVTKHSDHLASLWSSGLDTVWAAAINPENVKHYFDILGSVYAKYEPCLENIYGMDESGFPLGGSERECVIGHQGTKCQKKRCDGDKENVTVLATICTDGTSVPPAVIFKGQNFM</sequence>
<accession>A0A9P6E1H6</accession>
<evidence type="ECO:0000313" key="1">
    <source>
        <dbReference type="EMBL" id="KAF9519519.1"/>
    </source>
</evidence>
<keyword evidence="2" id="KW-1185">Reference proteome</keyword>
<dbReference type="AlphaFoldDB" id="A0A9P6E1H6"/>
<name>A0A9P6E1H6_9AGAM</name>
<dbReference type="Proteomes" id="UP000886523">
    <property type="component" value="Unassembled WGS sequence"/>
</dbReference>
<reference evidence="1" key="1">
    <citation type="journal article" date="2020" name="Nat. Commun.">
        <title>Large-scale genome sequencing of mycorrhizal fungi provides insights into the early evolution of symbiotic traits.</title>
        <authorList>
            <person name="Miyauchi S."/>
            <person name="Kiss E."/>
            <person name="Kuo A."/>
            <person name="Drula E."/>
            <person name="Kohler A."/>
            <person name="Sanchez-Garcia M."/>
            <person name="Morin E."/>
            <person name="Andreopoulos B."/>
            <person name="Barry K.W."/>
            <person name="Bonito G."/>
            <person name="Buee M."/>
            <person name="Carver A."/>
            <person name="Chen C."/>
            <person name="Cichocki N."/>
            <person name="Clum A."/>
            <person name="Culley D."/>
            <person name="Crous P.W."/>
            <person name="Fauchery L."/>
            <person name="Girlanda M."/>
            <person name="Hayes R.D."/>
            <person name="Keri Z."/>
            <person name="LaButti K."/>
            <person name="Lipzen A."/>
            <person name="Lombard V."/>
            <person name="Magnuson J."/>
            <person name="Maillard F."/>
            <person name="Murat C."/>
            <person name="Nolan M."/>
            <person name="Ohm R.A."/>
            <person name="Pangilinan J."/>
            <person name="Pereira M.F."/>
            <person name="Perotto S."/>
            <person name="Peter M."/>
            <person name="Pfister S."/>
            <person name="Riley R."/>
            <person name="Sitrit Y."/>
            <person name="Stielow J.B."/>
            <person name="Szollosi G."/>
            <person name="Zifcakova L."/>
            <person name="Stursova M."/>
            <person name="Spatafora J.W."/>
            <person name="Tedersoo L."/>
            <person name="Vaario L.M."/>
            <person name="Yamada A."/>
            <person name="Yan M."/>
            <person name="Wang P."/>
            <person name="Xu J."/>
            <person name="Bruns T."/>
            <person name="Baldrian P."/>
            <person name="Vilgalys R."/>
            <person name="Dunand C."/>
            <person name="Henrissat B."/>
            <person name="Grigoriev I.V."/>
            <person name="Hibbett D."/>
            <person name="Nagy L.G."/>
            <person name="Martin F.M."/>
        </authorList>
    </citation>
    <scope>NUCLEOTIDE SEQUENCE</scope>
    <source>
        <strain evidence="1">UP504</strain>
    </source>
</reference>
<organism evidence="1 2">
    <name type="scientific">Hydnum rufescens UP504</name>
    <dbReference type="NCBI Taxonomy" id="1448309"/>
    <lineage>
        <taxon>Eukaryota</taxon>
        <taxon>Fungi</taxon>
        <taxon>Dikarya</taxon>
        <taxon>Basidiomycota</taxon>
        <taxon>Agaricomycotina</taxon>
        <taxon>Agaricomycetes</taxon>
        <taxon>Cantharellales</taxon>
        <taxon>Hydnaceae</taxon>
        <taxon>Hydnum</taxon>
    </lineage>
</organism>
<protein>
    <recommendedName>
        <fullName evidence="3">HTH CENPB-type domain-containing protein</fullName>
    </recommendedName>
</protein>
<evidence type="ECO:0008006" key="3">
    <source>
        <dbReference type="Google" id="ProtNLM"/>
    </source>
</evidence>
<dbReference type="OrthoDB" id="2668963at2759"/>
<gene>
    <name evidence="1" type="ORF">BS47DRAFT_1288344</name>
</gene>
<comment type="caution">
    <text evidence="1">The sequence shown here is derived from an EMBL/GenBank/DDBJ whole genome shotgun (WGS) entry which is preliminary data.</text>
</comment>
<proteinExistence type="predicted"/>
<dbReference type="EMBL" id="MU128917">
    <property type="protein sequence ID" value="KAF9519519.1"/>
    <property type="molecule type" value="Genomic_DNA"/>
</dbReference>
<evidence type="ECO:0000313" key="2">
    <source>
        <dbReference type="Proteomes" id="UP000886523"/>
    </source>
</evidence>